<sequence>MIVTVSNIITLNHERSPRPRFGHVQNDCPKWLELQEREAEVQELLAKYNALAAKHGAEILHRNDAHAAAARPRFVAVSEPQVHPGQDQEAVVADLLAKDNELAARRQPQDSSTAPAPARLSRFVMLSAPAAPVDSHSPPWGAA</sequence>
<evidence type="ECO:0000313" key="2">
    <source>
        <dbReference type="Proteomes" id="UP000537989"/>
    </source>
</evidence>
<keyword evidence="2" id="KW-1185">Reference proteome</keyword>
<protein>
    <submittedName>
        <fullName evidence="1">Uncharacterized protein</fullName>
    </submittedName>
</protein>
<organism evidence="1 2">
    <name type="scientific">Fusarium austroamericanum</name>
    <dbReference type="NCBI Taxonomy" id="282268"/>
    <lineage>
        <taxon>Eukaryota</taxon>
        <taxon>Fungi</taxon>
        <taxon>Dikarya</taxon>
        <taxon>Ascomycota</taxon>
        <taxon>Pezizomycotina</taxon>
        <taxon>Sordariomycetes</taxon>
        <taxon>Hypocreomycetidae</taxon>
        <taxon>Hypocreales</taxon>
        <taxon>Nectriaceae</taxon>
        <taxon>Fusarium</taxon>
    </lineage>
</organism>
<accession>A0AAN5Z229</accession>
<evidence type="ECO:0000313" key="1">
    <source>
        <dbReference type="EMBL" id="KAF5228509.1"/>
    </source>
</evidence>
<dbReference type="AlphaFoldDB" id="A0AAN5Z229"/>
<comment type="caution">
    <text evidence="1">The sequence shown here is derived from an EMBL/GenBank/DDBJ whole genome shotgun (WGS) entry which is preliminary data.</text>
</comment>
<name>A0AAN5Z229_FUSAU</name>
<dbReference type="EMBL" id="JAAMOD010000461">
    <property type="protein sequence ID" value="KAF5228509.1"/>
    <property type="molecule type" value="Genomic_DNA"/>
</dbReference>
<gene>
    <name evidence="1" type="ORF">FAUST_11029</name>
</gene>
<reference evidence="1 2" key="1">
    <citation type="submission" date="2020-02" db="EMBL/GenBank/DDBJ databases">
        <title>Identification and distribution of gene clusters putatively required for synthesis of sphingolipid metabolism inhibitors in phylogenetically diverse species of the filamentous fungus Fusarium.</title>
        <authorList>
            <person name="Kim H.-S."/>
            <person name="Busman M."/>
            <person name="Brown D.W."/>
            <person name="Divon H."/>
            <person name="Uhlig S."/>
            <person name="Proctor R.H."/>
        </authorList>
    </citation>
    <scope>NUCLEOTIDE SEQUENCE [LARGE SCALE GENOMIC DNA]</scope>
    <source>
        <strain evidence="1 2">NRRL 2903</strain>
    </source>
</reference>
<proteinExistence type="predicted"/>
<dbReference type="Proteomes" id="UP000537989">
    <property type="component" value="Unassembled WGS sequence"/>
</dbReference>